<dbReference type="SUPFAM" id="SSF48498">
    <property type="entry name" value="Tetracyclin repressor-like, C-terminal domain"/>
    <property type="match status" value="1"/>
</dbReference>
<dbReference type="Gene3D" id="1.10.357.10">
    <property type="entry name" value="Tetracycline Repressor, domain 2"/>
    <property type="match status" value="1"/>
</dbReference>
<feature type="DNA-binding region" description="H-T-H motif" evidence="4">
    <location>
        <begin position="62"/>
        <end position="81"/>
    </location>
</feature>
<sequence>MGVVFAVRAGHKPSDDAEPLVVARVVQNQYAGRMARPREFDENRVLLAVRDEFWDKGYAATSMDDLLRVSGLGKGSLYGAFGDKRSLFLRVLREYDDANLLALRERLASAAKGVDVVREFVLGLTGDPTGAAARRGCLLANSNAELAASTPDVAAEARRSYDAITAVLTTALERARSEGDLDPGADPSETARAALVAQLGLIALGRTGMDIDALSTTAHSTLARLLPAPAQ</sequence>
<evidence type="ECO:0000256" key="1">
    <source>
        <dbReference type="ARBA" id="ARBA00023015"/>
    </source>
</evidence>
<dbReference type="EMBL" id="CP113264">
    <property type="protein sequence ID" value="WAE70991.1"/>
    <property type="molecule type" value="Genomic_DNA"/>
</dbReference>
<dbReference type="SUPFAM" id="SSF46689">
    <property type="entry name" value="Homeodomain-like"/>
    <property type="match status" value="1"/>
</dbReference>
<dbReference type="InterPro" id="IPR023772">
    <property type="entry name" value="DNA-bd_HTH_TetR-type_CS"/>
</dbReference>
<evidence type="ECO:0000256" key="4">
    <source>
        <dbReference type="PROSITE-ProRule" id="PRU00335"/>
    </source>
</evidence>
<accession>A0ABY6YFH6</accession>
<dbReference type="InterPro" id="IPR009057">
    <property type="entry name" value="Homeodomain-like_sf"/>
</dbReference>
<keyword evidence="7" id="KW-1185">Reference proteome</keyword>
<dbReference type="Pfam" id="PF00440">
    <property type="entry name" value="TetR_N"/>
    <property type="match status" value="1"/>
</dbReference>
<name>A0ABY6YFH6_9ACTN</name>
<keyword evidence="2 4" id="KW-0238">DNA-binding</keyword>
<dbReference type="PROSITE" id="PS50977">
    <property type="entry name" value="HTH_TETR_2"/>
    <property type="match status" value="1"/>
</dbReference>
<evidence type="ECO:0000313" key="6">
    <source>
        <dbReference type="EMBL" id="WAE70991.1"/>
    </source>
</evidence>
<evidence type="ECO:0000256" key="3">
    <source>
        <dbReference type="ARBA" id="ARBA00023163"/>
    </source>
</evidence>
<evidence type="ECO:0000256" key="2">
    <source>
        <dbReference type="ARBA" id="ARBA00023125"/>
    </source>
</evidence>
<feature type="domain" description="HTH tetR-type" evidence="5">
    <location>
        <begin position="39"/>
        <end position="99"/>
    </location>
</feature>
<protein>
    <submittedName>
        <fullName evidence="6">TetR/AcrR family transcriptional regulator</fullName>
    </submittedName>
</protein>
<keyword evidence="1" id="KW-0805">Transcription regulation</keyword>
<dbReference type="RefSeq" id="WP_267944794.1">
    <property type="nucleotide sequence ID" value="NZ_CP113264.1"/>
</dbReference>
<dbReference type="InterPro" id="IPR011075">
    <property type="entry name" value="TetR_C"/>
</dbReference>
<dbReference type="Proteomes" id="UP001156498">
    <property type="component" value="Chromosome"/>
</dbReference>
<reference evidence="6 7" key="1">
    <citation type="journal article" date="2013" name="Int. J. Syst. Evol. Microbiol.">
        <title>Description of Streptomonospora sediminis sp. nov. and Streptomonospora nanhaiensis sp. nov., and reclassification of Nocardiopsis arabia Hozzein &amp; Goodfellow 2008 as Streptomonospora arabica comb. nov. and emended description of the genus Streptomonospora.</title>
        <authorList>
            <person name="Zhang D.F."/>
            <person name="Pan H.Q."/>
            <person name="He J."/>
            <person name="Zhang X.M."/>
            <person name="Zhang Y.G."/>
            <person name="Klenk H.P."/>
            <person name="Hu J.C."/>
            <person name="Li W.J."/>
        </authorList>
    </citation>
    <scope>NUCLEOTIDE SEQUENCE [LARGE SCALE GENOMIC DNA]</scope>
    <source>
        <strain evidence="6 7">12A09</strain>
    </source>
</reference>
<dbReference type="Gene3D" id="1.10.10.60">
    <property type="entry name" value="Homeodomain-like"/>
    <property type="match status" value="1"/>
</dbReference>
<dbReference type="PANTHER" id="PTHR47506:SF1">
    <property type="entry name" value="HTH-TYPE TRANSCRIPTIONAL REGULATOR YJDC"/>
    <property type="match status" value="1"/>
</dbReference>
<dbReference type="PANTHER" id="PTHR47506">
    <property type="entry name" value="TRANSCRIPTIONAL REGULATORY PROTEIN"/>
    <property type="match status" value="1"/>
</dbReference>
<organism evidence="6 7">
    <name type="scientific">Streptomonospora nanhaiensis</name>
    <dbReference type="NCBI Taxonomy" id="1323731"/>
    <lineage>
        <taxon>Bacteria</taxon>
        <taxon>Bacillati</taxon>
        <taxon>Actinomycetota</taxon>
        <taxon>Actinomycetes</taxon>
        <taxon>Streptosporangiales</taxon>
        <taxon>Nocardiopsidaceae</taxon>
        <taxon>Streptomonospora</taxon>
    </lineage>
</organism>
<evidence type="ECO:0000313" key="7">
    <source>
        <dbReference type="Proteomes" id="UP001156498"/>
    </source>
</evidence>
<evidence type="ECO:0000259" key="5">
    <source>
        <dbReference type="PROSITE" id="PS50977"/>
    </source>
</evidence>
<dbReference type="InterPro" id="IPR036271">
    <property type="entry name" value="Tet_transcr_reg_TetR-rel_C_sf"/>
</dbReference>
<dbReference type="Pfam" id="PF16925">
    <property type="entry name" value="TetR_C_13"/>
    <property type="match status" value="1"/>
</dbReference>
<proteinExistence type="predicted"/>
<dbReference type="PROSITE" id="PS01081">
    <property type="entry name" value="HTH_TETR_1"/>
    <property type="match status" value="1"/>
</dbReference>
<dbReference type="InterPro" id="IPR001647">
    <property type="entry name" value="HTH_TetR"/>
</dbReference>
<gene>
    <name evidence="6" type="ORF">OUQ99_17285</name>
</gene>
<keyword evidence="3" id="KW-0804">Transcription</keyword>